<keyword evidence="3" id="KW-0012">Acyltransferase</keyword>
<dbReference type="Pfam" id="PF01757">
    <property type="entry name" value="Acyl_transf_3"/>
    <property type="match status" value="1"/>
</dbReference>
<keyword evidence="1" id="KW-1133">Transmembrane helix</keyword>
<feature type="transmembrane region" description="Helical" evidence="1">
    <location>
        <begin position="281"/>
        <end position="303"/>
    </location>
</feature>
<dbReference type="KEGG" id="bgf:BC1003_0974"/>
<evidence type="ECO:0000313" key="3">
    <source>
        <dbReference type="EMBL" id="ADN56958.1"/>
    </source>
</evidence>
<keyword evidence="1" id="KW-0472">Membrane</keyword>
<dbReference type="eggNOG" id="COG1835">
    <property type="taxonomic scope" value="Bacteria"/>
</dbReference>
<reference evidence="3" key="1">
    <citation type="submission" date="2010-09" db="EMBL/GenBank/DDBJ databases">
        <title>Complete sequence of chromosome1 of Burkholderia sp. CCGE1003.</title>
        <authorList>
            <consortium name="US DOE Joint Genome Institute"/>
            <person name="Lucas S."/>
            <person name="Copeland A."/>
            <person name="Lapidus A."/>
            <person name="Cheng J.-F."/>
            <person name="Bruce D."/>
            <person name="Goodwin L."/>
            <person name="Pitluck S."/>
            <person name="Daligault H."/>
            <person name="Davenport K."/>
            <person name="Detter J.C."/>
            <person name="Han C."/>
            <person name="Tapia R."/>
            <person name="Land M."/>
            <person name="Hauser L."/>
            <person name="Jeffries C."/>
            <person name="Kyrpides N."/>
            <person name="Ivanova N."/>
            <person name="Ovchinnikova G."/>
            <person name="Martinez-Romero E."/>
            <person name="Rogel M.A."/>
            <person name="Auchtung J."/>
            <person name="Tiedje J.M."/>
            <person name="Woyke T."/>
        </authorList>
    </citation>
    <scope>NUCLEOTIDE SEQUENCE</scope>
    <source>
        <strain evidence="3">CCGE1003</strain>
    </source>
</reference>
<dbReference type="OrthoDB" id="9814807at2"/>
<feature type="transmembrane region" description="Helical" evidence="1">
    <location>
        <begin position="76"/>
        <end position="97"/>
    </location>
</feature>
<keyword evidence="1" id="KW-0812">Transmembrane</keyword>
<dbReference type="AlphaFoldDB" id="E1TC38"/>
<dbReference type="GO" id="GO:0016020">
    <property type="term" value="C:membrane"/>
    <property type="evidence" value="ECO:0007669"/>
    <property type="project" value="TreeGrafter"/>
</dbReference>
<dbReference type="InterPro" id="IPR050879">
    <property type="entry name" value="Acyltransferase_3"/>
</dbReference>
<feature type="transmembrane region" description="Helical" evidence="1">
    <location>
        <begin position="6"/>
        <end position="27"/>
    </location>
</feature>
<feature type="transmembrane region" description="Helical" evidence="1">
    <location>
        <begin position="315"/>
        <end position="334"/>
    </location>
</feature>
<organism evidence="3">
    <name type="scientific">Burkholderia sp. (strain CCGE1003)</name>
    <dbReference type="NCBI Taxonomy" id="640512"/>
    <lineage>
        <taxon>Bacteria</taxon>
        <taxon>Pseudomonadati</taxon>
        <taxon>Pseudomonadota</taxon>
        <taxon>Betaproteobacteria</taxon>
        <taxon>Burkholderiales</taxon>
        <taxon>Burkholderiaceae</taxon>
        <taxon>Burkholderia</taxon>
    </lineage>
</organism>
<feature type="transmembrane region" description="Helical" evidence="1">
    <location>
        <begin position="346"/>
        <end position="369"/>
    </location>
</feature>
<feature type="transmembrane region" description="Helical" evidence="1">
    <location>
        <begin position="230"/>
        <end position="247"/>
    </location>
</feature>
<feature type="transmembrane region" description="Helical" evidence="1">
    <location>
        <begin position="259"/>
        <end position="275"/>
    </location>
</feature>
<gene>
    <name evidence="3" type="ordered locus">BC1003_0974</name>
</gene>
<feature type="transmembrane region" description="Helical" evidence="1">
    <location>
        <begin position="191"/>
        <end position="224"/>
    </location>
</feature>
<dbReference type="EMBL" id="CP002217">
    <property type="protein sequence ID" value="ADN56958.1"/>
    <property type="molecule type" value="Genomic_DNA"/>
</dbReference>
<accession>E1TC38</accession>
<sequence>MGLYNIVPYFVIMAILCCLFALPIFAFVDDAAGVKERMQTIDGLRGFLAASVMVYHGLINYNYVTVGKWMAADALFYRPLGGVAVMFFFMITAFLFWTRLLRRDGRPDWAALYIGRFFRIAPLYIFAVLAMTFIVFWRSGFELREQLGIFLPNMGRWLAFGLNDDMQPINAFPWTIFILMGVTWSIKYEWWFYFSLVVSAVFVRTGMHMVFALVGLAASFAIILTTQSDLWCLPAAFFCGMVTASLLHENVRPRMLENTMSLIALAALALLFSFAKTHAGVVQIALTGIAFYMMACGADLFGLLRLKSAQRLGHVSYGVYLLQGIPITLLFWHAPFRAWAVVSPMHYWLALLVCAALLCVVAALTFALIERPFIQLGKSIHSPASWLKAGASRANLR</sequence>
<feature type="transmembrane region" description="Helical" evidence="1">
    <location>
        <begin position="47"/>
        <end position="64"/>
    </location>
</feature>
<dbReference type="PANTHER" id="PTHR23028:SF53">
    <property type="entry name" value="ACYL_TRANSF_3 DOMAIN-CONTAINING PROTEIN"/>
    <property type="match status" value="1"/>
</dbReference>
<dbReference type="GO" id="GO:0016747">
    <property type="term" value="F:acyltransferase activity, transferring groups other than amino-acyl groups"/>
    <property type="evidence" value="ECO:0007669"/>
    <property type="project" value="InterPro"/>
</dbReference>
<evidence type="ECO:0000256" key="1">
    <source>
        <dbReference type="SAM" id="Phobius"/>
    </source>
</evidence>
<evidence type="ECO:0000259" key="2">
    <source>
        <dbReference type="Pfam" id="PF01757"/>
    </source>
</evidence>
<proteinExistence type="predicted"/>
<name>E1TC38_BURSG</name>
<feature type="transmembrane region" description="Helical" evidence="1">
    <location>
        <begin position="166"/>
        <end position="184"/>
    </location>
</feature>
<feature type="transmembrane region" description="Helical" evidence="1">
    <location>
        <begin position="117"/>
        <end position="137"/>
    </location>
</feature>
<protein>
    <submittedName>
        <fullName evidence="3">Acyltransferase 3</fullName>
    </submittedName>
</protein>
<dbReference type="PANTHER" id="PTHR23028">
    <property type="entry name" value="ACETYLTRANSFERASE"/>
    <property type="match status" value="1"/>
</dbReference>
<dbReference type="HOGENOM" id="CLU_005679_3_0_4"/>
<dbReference type="GO" id="GO:0000271">
    <property type="term" value="P:polysaccharide biosynthetic process"/>
    <property type="evidence" value="ECO:0007669"/>
    <property type="project" value="TreeGrafter"/>
</dbReference>
<dbReference type="InterPro" id="IPR002656">
    <property type="entry name" value="Acyl_transf_3_dom"/>
</dbReference>
<keyword evidence="3" id="KW-0808">Transferase</keyword>
<feature type="domain" description="Acyltransferase 3" evidence="2">
    <location>
        <begin position="41"/>
        <end position="363"/>
    </location>
</feature>